<evidence type="ECO:0008006" key="3">
    <source>
        <dbReference type="Google" id="ProtNLM"/>
    </source>
</evidence>
<evidence type="ECO:0000313" key="1">
    <source>
        <dbReference type="EMBL" id="PAQ02881.1"/>
    </source>
</evidence>
<keyword evidence="2" id="KW-1185">Reference proteome</keyword>
<gene>
    <name evidence="1" type="ORF">CIT25_05525</name>
</gene>
<proteinExistence type="predicted"/>
<comment type="caution">
    <text evidence="1">The sequence shown here is derived from an EMBL/GenBank/DDBJ whole genome shotgun (WGS) entry which is preliminary data.</text>
</comment>
<dbReference type="Gene3D" id="3.40.50.150">
    <property type="entry name" value="Vaccinia Virus protein VP39"/>
    <property type="match status" value="1"/>
</dbReference>
<organism evidence="1 2">
    <name type="scientific">Mesorhizobium mediterraneum</name>
    <dbReference type="NCBI Taxonomy" id="43617"/>
    <lineage>
        <taxon>Bacteria</taxon>
        <taxon>Pseudomonadati</taxon>
        <taxon>Pseudomonadota</taxon>
        <taxon>Alphaproteobacteria</taxon>
        <taxon>Hyphomicrobiales</taxon>
        <taxon>Phyllobacteriaceae</taxon>
        <taxon>Mesorhizobium</taxon>
    </lineage>
</organism>
<dbReference type="EMBL" id="NPKI01000011">
    <property type="protein sequence ID" value="PAQ02881.1"/>
    <property type="molecule type" value="Genomic_DNA"/>
</dbReference>
<dbReference type="RefSeq" id="WP_095483563.1">
    <property type="nucleotide sequence ID" value="NZ_CP088151.1"/>
</dbReference>
<dbReference type="Pfam" id="PF13578">
    <property type="entry name" value="Methyltransf_24"/>
    <property type="match status" value="1"/>
</dbReference>
<dbReference type="Proteomes" id="UP000216215">
    <property type="component" value="Unassembled WGS sequence"/>
</dbReference>
<dbReference type="InterPro" id="IPR029063">
    <property type="entry name" value="SAM-dependent_MTases_sf"/>
</dbReference>
<sequence>MIEPTMHHDYFAEKSFSHDWTSTHIPKWQRLFKAIKNRDLEILEIGSFEGLSAVFFLSFFKRSKICCVDTFAGSKEHVTSGSEYEADMSSVESRFDKNLAPFGSRLEKLKGLSIEILPKLRREGRTFGLVYVDGDHQAASSFADASLAWQILETGGIMILDDYVWMPDRPAADRPQAGIDAFLGSIEGQFEELRRGYQIIIRKTPSQARLAGSDLFGSRPQEIMTGGAVELTLAGRLRAALKKFGKR</sequence>
<name>A0AB36REB7_9HYPH</name>
<evidence type="ECO:0000313" key="2">
    <source>
        <dbReference type="Proteomes" id="UP000216215"/>
    </source>
</evidence>
<reference evidence="2" key="1">
    <citation type="submission" date="2017-08" db="EMBL/GenBank/DDBJ databases">
        <title>Mesorhizobium wenxinae sp. nov., a novel rhizobial species isolated from root nodules of chickpea (Cicer arietinum L.).</title>
        <authorList>
            <person name="Zhang J."/>
        </authorList>
    </citation>
    <scope>NUCLEOTIDE SEQUENCE [LARGE SCALE GENOMIC DNA]</scope>
    <source>
        <strain evidence="2">USDA 3392</strain>
    </source>
</reference>
<protein>
    <recommendedName>
        <fullName evidence="3">Class I SAM-dependent methyltransferase</fullName>
    </recommendedName>
</protein>
<dbReference type="AlphaFoldDB" id="A0AB36REB7"/>
<accession>A0AB36REB7</accession>
<dbReference type="SUPFAM" id="SSF53335">
    <property type="entry name" value="S-adenosyl-L-methionine-dependent methyltransferases"/>
    <property type="match status" value="1"/>
</dbReference>